<evidence type="ECO:0000256" key="1">
    <source>
        <dbReference type="SAM" id="MobiDB-lite"/>
    </source>
</evidence>
<dbReference type="RefSeq" id="WP_030265483.1">
    <property type="nucleotide sequence ID" value="NZ_JBHEZZ010000014.1"/>
</dbReference>
<evidence type="ECO:0000313" key="3">
    <source>
        <dbReference type="EMBL" id="MFC1404339.1"/>
    </source>
</evidence>
<name>A0ABV6US90_9ACTN</name>
<keyword evidence="2" id="KW-1133">Transmembrane helix</keyword>
<evidence type="ECO:0000313" key="4">
    <source>
        <dbReference type="Proteomes" id="UP001592528"/>
    </source>
</evidence>
<comment type="caution">
    <text evidence="3">The sequence shown here is derived from an EMBL/GenBank/DDBJ whole genome shotgun (WGS) entry which is preliminary data.</text>
</comment>
<dbReference type="EMBL" id="JBHEZZ010000014">
    <property type="protein sequence ID" value="MFC1404339.1"/>
    <property type="molecule type" value="Genomic_DNA"/>
</dbReference>
<evidence type="ECO:0000256" key="2">
    <source>
        <dbReference type="SAM" id="Phobius"/>
    </source>
</evidence>
<sequence length="165" mass="16021">MRQHHTLVRGVPPTPPAGTPGPARPTGPARRSPRLAAVTTVAAFAAVLAVALSGCGIRDTAVPVDAGDPASRTACPPGPSASLTALERDASLIPTSAPTRLWPPMTKEEQASAAAAAAKSAAEAAAAAQATASPSLTPSAVASPPAPTATTSDGTLACLHPSASG</sequence>
<reference evidence="3 4" key="1">
    <citation type="submission" date="2024-09" db="EMBL/GenBank/DDBJ databases">
        <authorList>
            <person name="Lee S.D."/>
        </authorList>
    </citation>
    <scope>NUCLEOTIDE SEQUENCE [LARGE SCALE GENOMIC DNA]</scope>
    <source>
        <strain evidence="3 4">N1-5</strain>
    </source>
</reference>
<keyword evidence="4" id="KW-1185">Reference proteome</keyword>
<accession>A0ABV6US90</accession>
<organism evidence="3 4">
    <name type="scientific">Streptacidiphilus cavernicola</name>
    <dbReference type="NCBI Taxonomy" id="3342716"/>
    <lineage>
        <taxon>Bacteria</taxon>
        <taxon>Bacillati</taxon>
        <taxon>Actinomycetota</taxon>
        <taxon>Actinomycetes</taxon>
        <taxon>Kitasatosporales</taxon>
        <taxon>Streptomycetaceae</taxon>
        <taxon>Streptacidiphilus</taxon>
    </lineage>
</organism>
<feature type="compositionally biased region" description="Pro residues" evidence="1">
    <location>
        <begin position="12"/>
        <end position="25"/>
    </location>
</feature>
<keyword evidence="2" id="KW-0812">Transmembrane</keyword>
<protein>
    <submittedName>
        <fullName evidence="3">Uncharacterized protein</fullName>
    </submittedName>
</protein>
<feature type="region of interest" description="Disordered" evidence="1">
    <location>
        <begin position="1"/>
        <end position="33"/>
    </location>
</feature>
<feature type="compositionally biased region" description="Low complexity" evidence="1">
    <location>
        <begin position="126"/>
        <end position="152"/>
    </location>
</feature>
<proteinExistence type="predicted"/>
<feature type="region of interest" description="Disordered" evidence="1">
    <location>
        <begin position="126"/>
        <end position="165"/>
    </location>
</feature>
<dbReference type="Proteomes" id="UP001592528">
    <property type="component" value="Unassembled WGS sequence"/>
</dbReference>
<feature type="transmembrane region" description="Helical" evidence="2">
    <location>
        <begin position="35"/>
        <end position="54"/>
    </location>
</feature>
<gene>
    <name evidence="3" type="ORF">ACEZDJ_23885</name>
</gene>
<keyword evidence="2" id="KW-0472">Membrane</keyword>